<dbReference type="Gene3D" id="2.60.120.260">
    <property type="entry name" value="Galactose-binding domain-like"/>
    <property type="match status" value="1"/>
</dbReference>
<feature type="domain" description="DUF4982" evidence="7">
    <location>
        <begin position="591"/>
        <end position="653"/>
    </location>
</feature>
<evidence type="ECO:0000259" key="5">
    <source>
        <dbReference type="Pfam" id="PF02836"/>
    </source>
</evidence>
<feature type="domain" description="Glycoside hydrolase family 2 immunoglobulin-like beta-sandwich" evidence="4">
    <location>
        <begin position="183"/>
        <end position="265"/>
    </location>
</feature>
<dbReference type="InterPro" id="IPR008979">
    <property type="entry name" value="Galactose-bd-like_sf"/>
</dbReference>
<reference evidence="9 10" key="1">
    <citation type="submission" date="2020-11" db="EMBL/GenBank/DDBJ databases">
        <title>Draft genome sequencing of a Lachnospiraceae strain isolated from anoxic soil subjected to BSD treatment.</title>
        <authorList>
            <person name="Uek A."/>
            <person name="Tonouchi A."/>
        </authorList>
    </citation>
    <scope>NUCLEOTIDE SEQUENCE [LARGE SCALE GENOMIC DNA]</scope>
    <source>
        <strain evidence="9 10">TB5</strain>
    </source>
</reference>
<evidence type="ECO:0000259" key="4">
    <source>
        <dbReference type="Pfam" id="PF00703"/>
    </source>
</evidence>
<keyword evidence="2" id="KW-0378">Hydrolase</keyword>
<dbReference type="PANTHER" id="PTHR42732:SF1">
    <property type="entry name" value="BETA-MANNOSIDASE"/>
    <property type="match status" value="1"/>
</dbReference>
<dbReference type="Gene3D" id="3.20.20.80">
    <property type="entry name" value="Glycosidases"/>
    <property type="match status" value="1"/>
</dbReference>
<protein>
    <recommendedName>
        <fullName evidence="11">Beta-galactosidase</fullName>
    </recommendedName>
</protein>
<dbReference type="InterPro" id="IPR036156">
    <property type="entry name" value="Beta-gal/glucu_dom_sf"/>
</dbReference>
<evidence type="ECO:0000256" key="2">
    <source>
        <dbReference type="ARBA" id="ARBA00022801"/>
    </source>
</evidence>
<dbReference type="Pfam" id="PF16355">
    <property type="entry name" value="DUF4982"/>
    <property type="match status" value="1"/>
</dbReference>
<evidence type="ECO:0000259" key="6">
    <source>
        <dbReference type="Pfam" id="PF02837"/>
    </source>
</evidence>
<dbReference type="InterPro" id="IPR006102">
    <property type="entry name" value="Ig-like_GH2"/>
</dbReference>
<dbReference type="RefSeq" id="WP_271715719.1">
    <property type="nucleotide sequence ID" value="NZ_AP024169.1"/>
</dbReference>
<evidence type="ECO:0000313" key="9">
    <source>
        <dbReference type="EMBL" id="BCN30506.1"/>
    </source>
</evidence>
<dbReference type="KEGG" id="ahb:bsdtb5_18010"/>
<dbReference type="PANTHER" id="PTHR42732">
    <property type="entry name" value="BETA-GALACTOSIDASE"/>
    <property type="match status" value="1"/>
</dbReference>
<dbReference type="InterPro" id="IPR006104">
    <property type="entry name" value="Glyco_hydro_2_N"/>
</dbReference>
<dbReference type="SUPFAM" id="SSF51445">
    <property type="entry name" value="(Trans)glycosidases"/>
    <property type="match status" value="1"/>
</dbReference>
<feature type="domain" description="Glycosyl hydrolases family 2 sugar binding" evidence="6">
    <location>
        <begin position="44"/>
        <end position="142"/>
    </location>
</feature>
<dbReference type="Gene3D" id="2.60.40.10">
    <property type="entry name" value="Immunoglobulins"/>
    <property type="match status" value="3"/>
</dbReference>
<dbReference type="Pfam" id="PF00703">
    <property type="entry name" value="Glyco_hydro_2"/>
    <property type="match status" value="1"/>
</dbReference>
<dbReference type="InterPro" id="IPR006101">
    <property type="entry name" value="Glyco_hydro_2"/>
</dbReference>
<keyword evidence="3" id="KW-0326">Glycosidase</keyword>
<dbReference type="InterPro" id="IPR040605">
    <property type="entry name" value="Glyco_hydro2_dom5"/>
</dbReference>
<gene>
    <name evidence="9" type="ORF">bsdtb5_18010</name>
</gene>
<dbReference type="InterPro" id="IPR017853">
    <property type="entry name" value="GH"/>
</dbReference>
<dbReference type="Pfam" id="PF02837">
    <property type="entry name" value="Glyco_hydro_2_N"/>
    <property type="match status" value="1"/>
</dbReference>
<name>A0A7R7EKF4_9FIRM</name>
<accession>A0A7R7EKF4</accession>
<proteinExistence type="inferred from homology"/>
<evidence type="ECO:0008006" key="11">
    <source>
        <dbReference type="Google" id="ProtNLM"/>
    </source>
</evidence>
<feature type="domain" description="Glycoside hydrolase family 2 catalytic" evidence="5">
    <location>
        <begin position="273"/>
        <end position="457"/>
    </location>
</feature>
<dbReference type="InterPro" id="IPR023232">
    <property type="entry name" value="Glyco_hydro_2_AS"/>
</dbReference>
<dbReference type="SUPFAM" id="SSF49785">
    <property type="entry name" value="Galactose-binding domain-like"/>
    <property type="match status" value="1"/>
</dbReference>
<evidence type="ECO:0000259" key="8">
    <source>
        <dbReference type="Pfam" id="PF18565"/>
    </source>
</evidence>
<comment type="similarity">
    <text evidence="1">Belongs to the glycosyl hydrolase 2 family.</text>
</comment>
<sequence>MSKKELFNDGWSFQKTKTDVELENLDQFKDWKRVDLPHDWLIYDANNLYETSKGWYHKEYYISSMNDQIYILRFDGIYMDSKVYINGILAGEWKYGYSTFEFDITKYLQDGRNEIVVSVNHMSPNSRWYSGAGIYRNVWLIKVNQIHIPSDGVYLSTEKLSQGVENQWKMVVDTEVAFKNDIQIMKDNLVIKHMIIDQSKQVVIESENNGIINNKEDNCFVNSQIIKLENPTLWSLDNPYLYTLRTELLLEGQLLDCKEERFGFRTIRFDSEEGFFLNNKRVKINGVCMHHDLGSLGSAMNKVALHRQLKMMKDMGANAIRTSHNMPATELMELADEMGILINSEAYDIWERPKTEYDNARFFQEYWRADVRSWIKRDRNHPSVILWSIGNEIYDTHVDKRGYEITNQLVNEVKKYDDRRNAYVTFGSNYMPWENTKKCAELLDVVGYNYGEKIYEEDHIQYENWCIYGSETAARVSSRGIYHFPKNTPIKTHDDLQCSSLDNSKSGLGDRDSQYSIIADRDTPFSAGQFIWTGFDYIGEPSPYFTKNAYFGQVDTAGFKKDSYYLYQSEWTDYRTNPIVHLLPYWDFNEGQLIDVMTYSNAPKTELFLNNQSIGVVEVDHKNGQKLNGEWQIPYQKGTLTAVAYDENDNVIATDSVTSFGDGVKIVTKYDQCELIANGQDLIFLEITTVDEQDVFVANARSRMDVSVSGAGRLVGLDNGDSTDYDSYKGTSRKLFSGKLLAIIAAKLEPGDITVTISSKGFETVVETLKALPILPLEEDFDNRSMIGVSAIMENIESEKNEEIPVRKIELICKDSRLLTKDNLNASLQAKIYPENASYQELTWSVITNSGIVTNIATVEDYNFEAVVKAIGDGEFRLRCSCNNGKESPEVISELEFKVEGLGEATINPYEFVSGSFYNKSNMVLNEVISGGVSADKDPTYIGFRGVDFKEVGSDEITIPMIHWFHNESLPVEVWEGMPNEEGAECLFEGMYQADFVWQTYIPNTFKLKRRITGLKTICIVVKAKGVDVSVKGFEFKEYNKAYETLNAVSNNRIYGDFFKIGENTIERIGNNVSIEFDSMNFIDGVRKLVVCGRTHNSQDSIHVIFSSEEGESNQIIEFNYSEEYITKEFLFDNSKGLYKVKFVFLPGCKFDFKWFQFQA</sequence>
<dbReference type="PROSITE" id="PS00608">
    <property type="entry name" value="GLYCOSYL_HYDROL_F2_2"/>
    <property type="match status" value="1"/>
</dbReference>
<dbReference type="SUPFAM" id="SSF49303">
    <property type="entry name" value="beta-Galactosidase/glucuronidase domain"/>
    <property type="match status" value="1"/>
</dbReference>
<dbReference type="GO" id="GO:0004553">
    <property type="term" value="F:hydrolase activity, hydrolyzing O-glycosyl compounds"/>
    <property type="evidence" value="ECO:0007669"/>
    <property type="project" value="InterPro"/>
</dbReference>
<keyword evidence="10" id="KW-1185">Reference proteome</keyword>
<dbReference type="InterPro" id="IPR013783">
    <property type="entry name" value="Ig-like_fold"/>
</dbReference>
<dbReference type="InterPro" id="IPR006103">
    <property type="entry name" value="Glyco_hydro_2_cat"/>
</dbReference>
<evidence type="ECO:0000259" key="7">
    <source>
        <dbReference type="Pfam" id="PF16355"/>
    </source>
</evidence>
<evidence type="ECO:0000256" key="3">
    <source>
        <dbReference type="ARBA" id="ARBA00023295"/>
    </source>
</evidence>
<dbReference type="InterPro" id="IPR051913">
    <property type="entry name" value="GH2_Domain-Containing"/>
</dbReference>
<dbReference type="EMBL" id="AP024169">
    <property type="protein sequence ID" value="BCN30506.1"/>
    <property type="molecule type" value="Genomic_DNA"/>
</dbReference>
<evidence type="ECO:0000256" key="1">
    <source>
        <dbReference type="ARBA" id="ARBA00007401"/>
    </source>
</evidence>
<feature type="domain" description="Glycoside hydrolase family 2" evidence="8">
    <location>
        <begin position="668"/>
        <end position="764"/>
    </location>
</feature>
<dbReference type="InterPro" id="IPR032311">
    <property type="entry name" value="DUF4982"/>
</dbReference>
<dbReference type="GO" id="GO:0005975">
    <property type="term" value="P:carbohydrate metabolic process"/>
    <property type="evidence" value="ECO:0007669"/>
    <property type="project" value="InterPro"/>
</dbReference>
<dbReference type="AlphaFoldDB" id="A0A7R7EKF4"/>
<dbReference type="Proteomes" id="UP000595897">
    <property type="component" value="Chromosome"/>
</dbReference>
<evidence type="ECO:0000313" key="10">
    <source>
        <dbReference type="Proteomes" id="UP000595897"/>
    </source>
</evidence>
<dbReference type="Pfam" id="PF18565">
    <property type="entry name" value="Glyco_hydro2_C5"/>
    <property type="match status" value="1"/>
</dbReference>
<organism evidence="9 10">
    <name type="scientific">Anaeromicropila herbilytica</name>
    <dbReference type="NCBI Taxonomy" id="2785025"/>
    <lineage>
        <taxon>Bacteria</taxon>
        <taxon>Bacillati</taxon>
        <taxon>Bacillota</taxon>
        <taxon>Clostridia</taxon>
        <taxon>Lachnospirales</taxon>
        <taxon>Lachnospiraceae</taxon>
        <taxon>Anaeromicropila</taxon>
    </lineage>
</organism>
<dbReference type="Gene3D" id="2.60.40.1080">
    <property type="match status" value="1"/>
</dbReference>
<dbReference type="PRINTS" id="PR00132">
    <property type="entry name" value="GLHYDRLASE2"/>
</dbReference>
<dbReference type="Pfam" id="PF02836">
    <property type="entry name" value="Glyco_hydro_2_C"/>
    <property type="match status" value="1"/>
</dbReference>